<reference evidence="9 11" key="2">
    <citation type="submission" date="2019-07" db="EMBL/GenBank/DDBJ databases">
        <title>Draft genome of two Muricauda strains isolated from deep sea.</title>
        <authorList>
            <person name="Sun C."/>
        </authorList>
    </citation>
    <scope>NUCLEOTIDE SEQUENCE [LARGE SCALE GENOMIC DNA]</scope>
    <source>
        <strain evidence="9 11">NH166</strain>
    </source>
</reference>
<evidence type="ECO:0000256" key="5">
    <source>
        <dbReference type="ARBA" id="ARBA00020555"/>
    </source>
</evidence>
<dbReference type="PANTHER" id="PTHR30068">
    <property type="entry name" value="URONATE ISOMERASE"/>
    <property type="match status" value="1"/>
</dbReference>
<dbReference type="HAMAP" id="MF_00675">
    <property type="entry name" value="UxaC"/>
    <property type="match status" value="1"/>
</dbReference>
<evidence type="ECO:0000313" key="10">
    <source>
        <dbReference type="Proteomes" id="UP000284189"/>
    </source>
</evidence>
<evidence type="ECO:0000256" key="1">
    <source>
        <dbReference type="ARBA" id="ARBA00001165"/>
    </source>
</evidence>
<name>A0A418N376_9FLAO</name>
<dbReference type="UniPathway" id="UPA00246"/>
<evidence type="ECO:0000256" key="2">
    <source>
        <dbReference type="ARBA" id="ARBA00004892"/>
    </source>
</evidence>
<evidence type="ECO:0000313" key="9">
    <source>
        <dbReference type="EMBL" id="TXJ99964.1"/>
    </source>
</evidence>
<dbReference type="Gene3D" id="1.10.2020.10">
    <property type="entry name" value="uronate isomerase, domain 2, chain A"/>
    <property type="match status" value="1"/>
</dbReference>
<accession>A0A418N376</accession>
<dbReference type="InterPro" id="IPR032466">
    <property type="entry name" value="Metal_Hydrolase"/>
</dbReference>
<dbReference type="Proteomes" id="UP000284189">
    <property type="component" value="Unassembled WGS sequence"/>
</dbReference>
<comment type="catalytic activity">
    <reaction evidence="1 7">
        <text>D-glucuronate = D-fructuronate</text>
        <dbReference type="Rhea" id="RHEA:13049"/>
        <dbReference type="ChEBI" id="CHEBI:58720"/>
        <dbReference type="ChEBI" id="CHEBI:59863"/>
        <dbReference type="EC" id="5.3.1.12"/>
    </reaction>
</comment>
<comment type="caution">
    <text evidence="8">The sequence shown here is derived from an EMBL/GenBank/DDBJ whole genome shotgun (WGS) entry which is preliminary data.</text>
</comment>
<evidence type="ECO:0000256" key="3">
    <source>
        <dbReference type="ARBA" id="ARBA00008397"/>
    </source>
</evidence>
<protein>
    <recommendedName>
        <fullName evidence="5 7">Uronate isomerase</fullName>
        <ecNumber evidence="4 7">5.3.1.12</ecNumber>
    </recommendedName>
    <alternativeName>
        <fullName evidence="7">Glucuronate isomerase</fullName>
    </alternativeName>
    <alternativeName>
        <fullName evidence="7">Uronic isomerase</fullName>
    </alternativeName>
</protein>
<proteinExistence type="inferred from homology"/>
<sequence>MTFIKENFLLETPQAEELYHNYAKEMPIIDYHNHLPPEYVANHHQFKNLTEAWLSGDHYKWRAMRALGIDECYITGNASDQEKFQKWAETVPYTLRNPLYHWTHLELLRYFGIEALLTEKNAEHVFQETKKQLQEKSHSAVGLLQQFNVEVICTTDDPIEKLEHHEKVANEGTLPRMLPTFRPDKIYAVENNTAYRSYLESLGEISGVLIKSYQDLIMAIKNRVAYFHENGCRLSDHGLEQLYHFEMNTFNIEKIFKKVMDGHPLKVDEIQYFKFETLVHLCREYHKLGWVQQFHLGALRNTNKKMLAQLGPDAGFDSMGDFPQAINLAKFLDTLESSDQLGKTILYNINPAHNEVFATMAGNFNGGNIKGKVQFGSGWWYMDQLDGMERQLNALSNMGLLSCFVGMLTDSRSFLSFPRHEYFRRLLCNILGNDIKKGLVPNDIAHIGGLVQDICYQNAKTYFNLGYN</sequence>
<dbReference type="NCBIfam" id="NF002794">
    <property type="entry name" value="PRK02925.1"/>
    <property type="match status" value="1"/>
</dbReference>
<dbReference type="SUPFAM" id="SSF51556">
    <property type="entry name" value="Metallo-dependent hydrolases"/>
    <property type="match status" value="1"/>
</dbReference>
<dbReference type="AlphaFoldDB" id="A0A418N376"/>
<dbReference type="RefSeq" id="WP_119641114.1">
    <property type="nucleotide sequence ID" value="NZ_QXFJ01000030.1"/>
</dbReference>
<dbReference type="Pfam" id="PF02614">
    <property type="entry name" value="UxaC"/>
    <property type="match status" value="1"/>
</dbReference>
<dbReference type="OrthoDB" id="9766564at2"/>
<reference evidence="8 10" key="1">
    <citation type="submission" date="2018-08" db="EMBL/GenBank/DDBJ databases">
        <title>Proposal of Muricauda 72 sp.nov. and Muricauda NH166 sp.nov., isolated from seawater.</title>
        <authorList>
            <person name="Cheng H."/>
            <person name="Wu Y.-H."/>
            <person name="Guo L.-L."/>
            <person name="Xu X.-W."/>
        </authorList>
    </citation>
    <scope>NUCLEOTIDE SEQUENCE [LARGE SCALE GENOMIC DNA]</scope>
    <source>
        <strain evidence="8 10">NH166</strain>
    </source>
</reference>
<dbReference type="Proteomes" id="UP000321528">
    <property type="component" value="Unassembled WGS sequence"/>
</dbReference>
<evidence type="ECO:0000256" key="6">
    <source>
        <dbReference type="ARBA" id="ARBA00023235"/>
    </source>
</evidence>
<dbReference type="EMBL" id="QXFJ01000030">
    <property type="protein sequence ID" value="RIV68273.1"/>
    <property type="molecule type" value="Genomic_DNA"/>
</dbReference>
<dbReference type="Gene3D" id="3.20.20.140">
    <property type="entry name" value="Metal-dependent hydrolases"/>
    <property type="match status" value="1"/>
</dbReference>
<comment type="catalytic activity">
    <reaction evidence="7">
        <text>aldehydo-D-galacturonate = keto-D-tagaturonate</text>
        <dbReference type="Rhea" id="RHEA:27702"/>
        <dbReference type="ChEBI" id="CHEBI:12952"/>
        <dbReference type="ChEBI" id="CHEBI:17886"/>
    </reaction>
</comment>
<evidence type="ECO:0000256" key="4">
    <source>
        <dbReference type="ARBA" id="ARBA00012546"/>
    </source>
</evidence>
<evidence type="ECO:0000313" key="8">
    <source>
        <dbReference type="EMBL" id="RIV68273.1"/>
    </source>
</evidence>
<evidence type="ECO:0000313" key="11">
    <source>
        <dbReference type="Proteomes" id="UP000321528"/>
    </source>
</evidence>
<keyword evidence="11" id="KW-1185">Reference proteome</keyword>
<dbReference type="GO" id="GO:0042840">
    <property type="term" value="P:D-glucuronate catabolic process"/>
    <property type="evidence" value="ECO:0007669"/>
    <property type="project" value="TreeGrafter"/>
</dbReference>
<comment type="similarity">
    <text evidence="3 7">Belongs to the metallo-dependent hydrolases superfamily. Uronate isomerase family.</text>
</comment>
<dbReference type="GO" id="GO:0008880">
    <property type="term" value="F:glucuronate isomerase activity"/>
    <property type="evidence" value="ECO:0007669"/>
    <property type="project" value="UniProtKB-UniRule"/>
</dbReference>
<organism evidence="8 10">
    <name type="scientific">Flagellimonas aequoris</name>
    <dbReference type="NCBI Taxonomy" id="2306997"/>
    <lineage>
        <taxon>Bacteria</taxon>
        <taxon>Pseudomonadati</taxon>
        <taxon>Bacteroidota</taxon>
        <taxon>Flavobacteriia</taxon>
        <taxon>Flavobacteriales</taxon>
        <taxon>Flavobacteriaceae</taxon>
        <taxon>Flagellimonas</taxon>
    </lineage>
</organism>
<dbReference type="GO" id="GO:0019698">
    <property type="term" value="P:D-galacturonate catabolic process"/>
    <property type="evidence" value="ECO:0007669"/>
    <property type="project" value="TreeGrafter"/>
</dbReference>
<keyword evidence="6 7" id="KW-0413">Isomerase</keyword>
<comment type="pathway">
    <text evidence="2 7">Carbohydrate metabolism; pentose and glucuronate interconversion.</text>
</comment>
<dbReference type="EC" id="5.3.1.12" evidence="4 7"/>
<evidence type="ECO:0000256" key="7">
    <source>
        <dbReference type="HAMAP-Rule" id="MF_00675"/>
    </source>
</evidence>
<dbReference type="InterPro" id="IPR003766">
    <property type="entry name" value="Uronate_isomerase"/>
</dbReference>
<dbReference type="PANTHER" id="PTHR30068:SF4">
    <property type="entry name" value="URONATE ISOMERASE"/>
    <property type="match status" value="1"/>
</dbReference>
<dbReference type="EMBL" id="VNWL01000029">
    <property type="protein sequence ID" value="TXJ99964.1"/>
    <property type="molecule type" value="Genomic_DNA"/>
</dbReference>
<gene>
    <name evidence="7 9" type="primary">uxaC</name>
    <name evidence="8" type="ORF">D2U88_13660</name>
    <name evidence="9" type="ORF">FQ019_13515</name>
</gene>